<gene>
    <name evidence="2" type="ORF">SAMN06297468_0743</name>
</gene>
<organism evidence="2 3">
    <name type="scientific">Altererythrobacter xiamenensis</name>
    <dbReference type="NCBI Taxonomy" id="1316679"/>
    <lineage>
        <taxon>Bacteria</taxon>
        <taxon>Pseudomonadati</taxon>
        <taxon>Pseudomonadota</taxon>
        <taxon>Alphaproteobacteria</taxon>
        <taxon>Sphingomonadales</taxon>
        <taxon>Erythrobacteraceae</taxon>
        <taxon>Altererythrobacter</taxon>
    </lineage>
</organism>
<evidence type="ECO:0000313" key="3">
    <source>
        <dbReference type="Proteomes" id="UP000194420"/>
    </source>
</evidence>
<keyword evidence="3" id="KW-1185">Reference proteome</keyword>
<feature type="compositionally biased region" description="Basic and acidic residues" evidence="1">
    <location>
        <begin position="60"/>
        <end position="77"/>
    </location>
</feature>
<evidence type="ECO:0000256" key="1">
    <source>
        <dbReference type="SAM" id="MobiDB-lite"/>
    </source>
</evidence>
<reference evidence="3" key="1">
    <citation type="submission" date="2017-04" db="EMBL/GenBank/DDBJ databases">
        <authorList>
            <person name="Varghese N."/>
            <person name="Submissions S."/>
        </authorList>
    </citation>
    <scope>NUCLEOTIDE SEQUENCE [LARGE SCALE GENOMIC DNA]</scope>
</reference>
<evidence type="ECO:0000313" key="2">
    <source>
        <dbReference type="EMBL" id="SMQ62716.1"/>
    </source>
</evidence>
<dbReference type="RefSeq" id="WP_086436637.1">
    <property type="nucleotide sequence ID" value="NZ_FXWG01000001.1"/>
</dbReference>
<dbReference type="AlphaFoldDB" id="A0A1Y6EK17"/>
<protein>
    <submittedName>
        <fullName evidence="2">Uncharacterized protein</fullName>
    </submittedName>
</protein>
<accession>A0A1Y6EK17</accession>
<dbReference type="Proteomes" id="UP000194420">
    <property type="component" value="Unassembled WGS sequence"/>
</dbReference>
<sequence>MIGKIIGASLGAKAAQNTKNIGGPMGAAIGAAAPFILRRLSIPAMLAIAAGGYAYKKYSDKKDASGDTKVAKAKTEKQPPVTSTAPATSTAGANSTAPATA</sequence>
<proteinExistence type="predicted"/>
<feature type="region of interest" description="Disordered" evidence="1">
    <location>
        <begin position="60"/>
        <end position="101"/>
    </location>
</feature>
<name>A0A1Y6EK17_9SPHN</name>
<dbReference type="EMBL" id="FXWG01000001">
    <property type="protein sequence ID" value="SMQ62716.1"/>
    <property type="molecule type" value="Genomic_DNA"/>
</dbReference>
<feature type="compositionally biased region" description="Low complexity" evidence="1">
    <location>
        <begin position="79"/>
        <end position="101"/>
    </location>
</feature>